<dbReference type="AlphaFoldDB" id="A0A540LUQ0"/>
<evidence type="ECO:0000313" key="1">
    <source>
        <dbReference type="EMBL" id="TQD90214.1"/>
    </source>
</evidence>
<accession>A0A540LUQ0</accession>
<reference evidence="1 2" key="1">
    <citation type="journal article" date="2019" name="G3 (Bethesda)">
        <title>Sequencing of a Wild Apple (Malus baccata) Genome Unravels the Differences Between Cultivated and Wild Apple Species Regarding Disease Resistance and Cold Tolerance.</title>
        <authorList>
            <person name="Chen X."/>
        </authorList>
    </citation>
    <scope>NUCLEOTIDE SEQUENCE [LARGE SCALE GENOMIC DNA]</scope>
    <source>
        <strain evidence="2">cv. Shandingzi</strain>
        <tissue evidence="1">Leaves</tissue>
    </source>
</reference>
<protein>
    <submittedName>
        <fullName evidence="1">Uncharacterized protein</fullName>
    </submittedName>
</protein>
<dbReference type="EMBL" id="VIEB01000458">
    <property type="protein sequence ID" value="TQD90214.1"/>
    <property type="molecule type" value="Genomic_DNA"/>
</dbReference>
<proteinExistence type="predicted"/>
<sequence length="97" mass="11227">MGTTFNAHGSVFLSCRENKLTHWQSLKNAREQSGFVVVVLEMTWRSRRCWREMGGGQQVEIRRAVVKRWGWEVIPGSPKWVRVWATSGVGSSPRLRR</sequence>
<name>A0A540LUQ0_MALBA</name>
<dbReference type="Proteomes" id="UP000315295">
    <property type="component" value="Unassembled WGS sequence"/>
</dbReference>
<organism evidence="1 2">
    <name type="scientific">Malus baccata</name>
    <name type="common">Siberian crab apple</name>
    <name type="synonym">Pyrus baccata</name>
    <dbReference type="NCBI Taxonomy" id="106549"/>
    <lineage>
        <taxon>Eukaryota</taxon>
        <taxon>Viridiplantae</taxon>
        <taxon>Streptophyta</taxon>
        <taxon>Embryophyta</taxon>
        <taxon>Tracheophyta</taxon>
        <taxon>Spermatophyta</taxon>
        <taxon>Magnoliopsida</taxon>
        <taxon>eudicotyledons</taxon>
        <taxon>Gunneridae</taxon>
        <taxon>Pentapetalae</taxon>
        <taxon>rosids</taxon>
        <taxon>fabids</taxon>
        <taxon>Rosales</taxon>
        <taxon>Rosaceae</taxon>
        <taxon>Amygdaloideae</taxon>
        <taxon>Maleae</taxon>
        <taxon>Malus</taxon>
    </lineage>
</organism>
<gene>
    <name evidence="1" type="ORF">C1H46_024242</name>
</gene>
<keyword evidence="2" id="KW-1185">Reference proteome</keyword>
<evidence type="ECO:0000313" key="2">
    <source>
        <dbReference type="Proteomes" id="UP000315295"/>
    </source>
</evidence>
<comment type="caution">
    <text evidence="1">The sequence shown here is derived from an EMBL/GenBank/DDBJ whole genome shotgun (WGS) entry which is preliminary data.</text>
</comment>